<evidence type="ECO:0000313" key="12">
    <source>
        <dbReference type="Proteomes" id="UP001152320"/>
    </source>
</evidence>
<evidence type="ECO:0000256" key="6">
    <source>
        <dbReference type="ARBA" id="ARBA00022741"/>
    </source>
</evidence>
<dbReference type="GO" id="GO:0046872">
    <property type="term" value="F:metal ion binding"/>
    <property type="evidence" value="ECO:0007669"/>
    <property type="project" value="UniProtKB-KW"/>
</dbReference>
<dbReference type="Gene3D" id="3.60.21.10">
    <property type="match status" value="1"/>
</dbReference>
<dbReference type="GO" id="GO:0008253">
    <property type="term" value="F:5'-nucleotidase activity"/>
    <property type="evidence" value="ECO:0007669"/>
    <property type="project" value="UniProtKB-EC"/>
</dbReference>
<dbReference type="AlphaFoldDB" id="A0A9Q0YJR7"/>
<feature type="domain" description="Calcineurin-like phosphoesterase" evidence="9">
    <location>
        <begin position="13"/>
        <end position="202"/>
    </location>
</feature>
<dbReference type="PANTHER" id="PTHR11575:SF24">
    <property type="entry name" value="5'-NUCLEOTIDASE"/>
    <property type="match status" value="1"/>
</dbReference>
<evidence type="ECO:0000256" key="8">
    <source>
        <dbReference type="RuleBase" id="RU362119"/>
    </source>
</evidence>
<evidence type="ECO:0000313" key="11">
    <source>
        <dbReference type="EMBL" id="KAJ8023875.1"/>
    </source>
</evidence>
<proteinExistence type="inferred from homology"/>
<dbReference type="GO" id="GO:0000166">
    <property type="term" value="F:nucleotide binding"/>
    <property type="evidence" value="ECO:0007669"/>
    <property type="project" value="UniProtKB-KW"/>
</dbReference>
<dbReference type="SUPFAM" id="SSF56300">
    <property type="entry name" value="Metallo-dependent phosphatases"/>
    <property type="match status" value="1"/>
</dbReference>
<evidence type="ECO:0000256" key="7">
    <source>
        <dbReference type="ARBA" id="ARBA00022801"/>
    </source>
</evidence>
<dbReference type="InterPro" id="IPR008334">
    <property type="entry name" value="5'-Nucleotdase_C"/>
</dbReference>
<dbReference type="Proteomes" id="UP001152320">
    <property type="component" value="Chromosome 19"/>
</dbReference>
<evidence type="ECO:0000256" key="1">
    <source>
        <dbReference type="ARBA" id="ARBA00000815"/>
    </source>
</evidence>
<dbReference type="EMBL" id="JAIZAY010000019">
    <property type="protein sequence ID" value="KAJ8023875.1"/>
    <property type="molecule type" value="Genomic_DNA"/>
</dbReference>
<evidence type="ECO:0000256" key="2">
    <source>
        <dbReference type="ARBA" id="ARBA00006654"/>
    </source>
</evidence>
<evidence type="ECO:0000259" key="9">
    <source>
        <dbReference type="Pfam" id="PF00149"/>
    </source>
</evidence>
<comment type="similarity">
    <text evidence="2 8">Belongs to the 5'-nucleotidase family.</text>
</comment>
<dbReference type="OrthoDB" id="10252235at2759"/>
<organism evidence="11 12">
    <name type="scientific">Holothuria leucospilota</name>
    <name type="common">Black long sea cucumber</name>
    <name type="synonym">Mertensiothuria leucospilota</name>
    <dbReference type="NCBI Taxonomy" id="206669"/>
    <lineage>
        <taxon>Eukaryota</taxon>
        <taxon>Metazoa</taxon>
        <taxon>Echinodermata</taxon>
        <taxon>Eleutherozoa</taxon>
        <taxon>Echinozoa</taxon>
        <taxon>Holothuroidea</taxon>
        <taxon>Aspidochirotacea</taxon>
        <taxon>Aspidochirotida</taxon>
        <taxon>Holothuriidae</taxon>
        <taxon>Holothuria</taxon>
    </lineage>
</organism>
<dbReference type="SUPFAM" id="SSF55816">
    <property type="entry name" value="5'-nucleotidase (syn. UDP-sugar hydrolase), C-terminal domain"/>
    <property type="match status" value="1"/>
</dbReference>
<keyword evidence="12" id="KW-1185">Reference proteome</keyword>
<dbReference type="InterPro" id="IPR004843">
    <property type="entry name" value="Calcineurin-like_PHP"/>
</dbReference>
<dbReference type="EC" id="3.1.3.5" evidence="3"/>
<dbReference type="PRINTS" id="PR01607">
    <property type="entry name" value="APYRASEFAMLY"/>
</dbReference>
<keyword evidence="7 8" id="KW-0378">Hydrolase</keyword>
<sequence length="511" mass="57012">MIVARSVSSIEITFLHTNDFHAHFEQFNIEGDTCTREEAENRECYGGVARMVTKVKEMRKENPSTILVDAGDQLQGSNWFYQYEGSATAYFLNKIGFDAMAISNHEFDGGLGILASYLNKITFPVVSCNIVTTQEPILQGLFTKSTTLRVGGERFGIVGYTTSRANLLSTTGNLVFEDEIDAIRREVNKLLASGLNKIIVIGTADYTINLRIANEVHGVDIVAGADPFTLRTRGKPNPTDEQLHGHNYPTVIRPEGSSETVLVVQVQIYFMYIGYLKVTFDEEGRITHYSGKPIPLDWRIQQDPETLKEIEEWAKPVRKLEEIYIGETYSRLEGESAVCRVRECNLGNLIADSMVSAHATGQGEQGWSDVSIALMVSGGIRDSIEQEGLITKSNILRVLPYANTVDMVELKGRHILEAMERSVEKFDTLLLPGFFLQHSGLIVTYDLRSPPRSRVQSVQVLCTECTIPKYEPLDLSKSYKVVLPSYLANGGDGYAMISDNKENHIIGKFLL</sequence>
<comment type="caution">
    <text evidence="11">The sequence shown here is derived from an EMBL/GenBank/DDBJ whole genome shotgun (WGS) entry which is preliminary data.</text>
</comment>
<evidence type="ECO:0000259" key="10">
    <source>
        <dbReference type="Pfam" id="PF02872"/>
    </source>
</evidence>
<accession>A0A9Q0YJR7</accession>
<evidence type="ECO:0000256" key="3">
    <source>
        <dbReference type="ARBA" id="ARBA00012643"/>
    </source>
</evidence>
<dbReference type="FunFam" id="3.60.21.10:FF:000020">
    <property type="entry name" value="NT5E isoform 4"/>
    <property type="match status" value="1"/>
</dbReference>
<keyword evidence="5" id="KW-0732">Signal</keyword>
<name>A0A9Q0YJR7_HOLLE</name>
<evidence type="ECO:0000256" key="5">
    <source>
        <dbReference type="ARBA" id="ARBA00022729"/>
    </source>
</evidence>
<dbReference type="InterPro" id="IPR036907">
    <property type="entry name" value="5'-Nucleotdase_C_sf"/>
</dbReference>
<reference evidence="11" key="1">
    <citation type="submission" date="2021-10" db="EMBL/GenBank/DDBJ databases">
        <title>Tropical sea cucumber genome reveals ecological adaptation and Cuvierian tubules defense mechanism.</title>
        <authorList>
            <person name="Chen T."/>
        </authorList>
    </citation>
    <scope>NUCLEOTIDE SEQUENCE</scope>
    <source>
        <strain evidence="11">Nanhai2018</strain>
        <tissue evidence="11">Muscle</tissue>
    </source>
</reference>
<dbReference type="Gene3D" id="3.90.780.10">
    <property type="entry name" value="5'-Nucleotidase, C-terminal domain"/>
    <property type="match status" value="1"/>
</dbReference>
<keyword evidence="4" id="KW-0479">Metal-binding</keyword>
<dbReference type="GO" id="GO:0006196">
    <property type="term" value="P:AMP catabolic process"/>
    <property type="evidence" value="ECO:0007669"/>
    <property type="project" value="TreeGrafter"/>
</dbReference>
<feature type="domain" description="5'-Nucleotidase C-terminal" evidence="10">
    <location>
        <begin position="334"/>
        <end position="498"/>
    </location>
</feature>
<dbReference type="PANTHER" id="PTHR11575">
    <property type="entry name" value="5'-NUCLEOTIDASE-RELATED"/>
    <property type="match status" value="1"/>
</dbReference>
<dbReference type="FunFam" id="3.90.780.10:FF:000001">
    <property type="entry name" value="NT5E isoform 3"/>
    <property type="match status" value="1"/>
</dbReference>
<dbReference type="CDD" id="cd07409">
    <property type="entry name" value="MPP_CD73_N"/>
    <property type="match status" value="1"/>
</dbReference>
<dbReference type="InterPro" id="IPR029052">
    <property type="entry name" value="Metallo-depent_PP-like"/>
</dbReference>
<dbReference type="Pfam" id="PF02872">
    <property type="entry name" value="5_nucleotid_C"/>
    <property type="match status" value="1"/>
</dbReference>
<protein>
    <recommendedName>
        <fullName evidence="3">5'-nucleotidase</fullName>
        <ecNumber evidence="3">3.1.3.5</ecNumber>
    </recommendedName>
</protein>
<keyword evidence="6 8" id="KW-0547">Nucleotide-binding</keyword>
<dbReference type="Pfam" id="PF00149">
    <property type="entry name" value="Metallophos"/>
    <property type="match status" value="1"/>
</dbReference>
<dbReference type="GO" id="GO:0005886">
    <property type="term" value="C:plasma membrane"/>
    <property type="evidence" value="ECO:0007669"/>
    <property type="project" value="TreeGrafter"/>
</dbReference>
<evidence type="ECO:0000256" key="4">
    <source>
        <dbReference type="ARBA" id="ARBA00022723"/>
    </source>
</evidence>
<gene>
    <name evidence="11" type="ORF">HOLleu_36442</name>
</gene>
<dbReference type="InterPro" id="IPR006179">
    <property type="entry name" value="5_nucleotidase/apyrase"/>
</dbReference>
<comment type="catalytic activity">
    <reaction evidence="1">
        <text>a ribonucleoside 5'-phosphate + H2O = a ribonucleoside + phosphate</text>
        <dbReference type="Rhea" id="RHEA:12484"/>
        <dbReference type="ChEBI" id="CHEBI:15377"/>
        <dbReference type="ChEBI" id="CHEBI:18254"/>
        <dbReference type="ChEBI" id="CHEBI:43474"/>
        <dbReference type="ChEBI" id="CHEBI:58043"/>
        <dbReference type="EC" id="3.1.3.5"/>
    </reaction>
</comment>